<name>A0A7W6CQ68_9SPHN</name>
<gene>
    <name evidence="1" type="ORF">GGR38_004130</name>
</gene>
<sequence>MLDDEIEQAIREECPRQDLDTLMQQFDAFLNANPDALPRNKFQLLSH</sequence>
<proteinExistence type="predicted"/>
<protein>
    <submittedName>
        <fullName evidence="1">Uncharacterized protein</fullName>
    </submittedName>
</protein>
<dbReference type="EMBL" id="JACIDX010000019">
    <property type="protein sequence ID" value="MBB3957156.1"/>
    <property type="molecule type" value="Genomic_DNA"/>
</dbReference>
<evidence type="ECO:0000313" key="2">
    <source>
        <dbReference type="Proteomes" id="UP000548867"/>
    </source>
</evidence>
<keyword evidence="2" id="KW-1185">Reference proteome</keyword>
<dbReference type="AlphaFoldDB" id="A0A7W6CQ68"/>
<accession>A0A7W6CQ68</accession>
<organism evidence="1 2">
    <name type="scientific">Novosphingobium sediminicola</name>
    <dbReference type="NCBI Taxonomy" id="563162"/>
    <lineage>
        <taxon>Bacteria</taxon>
        <taxon>Pseudomonadati</taxon>
        <taxon>Pseudomonadota</taxon>
        <taxon>Alphaproteobacteria</taxon>
        <taxon>Sphingomonadales</taxon>
        <taxon>Sphingomonadaceae</taxon>
        <taxon>Novosphingobium</taxon>
    </lineage>
</organism>
<reference evidence="1 2" key="1">
    <citation type="submission" date="2020-08" db="EMBL/GenBank/DDBJ databases">
        <title>Genomic Encyclopedia of Type Strains, Phase IV (KMG-IV): sequencing the most valuable type-strain genomes for metagenomic binning, comparative biology and taxonomic classification.</title>
        <authorList>
            <person name="Goeker M."/>
        </authorList>
    </citation>
    <scope>NUCLEOTIDE SEQUENCE [LARGE SCALE GENOMIC DNA]</scope>
    <source>
        <strain evidence="1 2">DSM 27057</strain>
    </source>
</reference>
<dbReference type="RefSeq" id="WP_183628191.1">
    <property type="nucleotide sequence ID" value="NZ_JACIDX010000019.1"/>
</dbReference>
<comment type="caution">
    <text evidence="1">The sequence shown here is derived from an EMBL/GenBank/DDBJ whole genome shotgun (WGS) entry which is preliminary data.</text>
</comment>
<evidence type="ECO:0000313" key="1">
    <source>
        <dbReference type="EMBL" id="MBB3957156.1"/>
    </source>
</evidence>
<dbReference type="Proteomes" id="UP000548867">
    <property type="component" value="Unassembled WGS sequence"/>
</dbReference>